<evidence type="ECO:0000256" key="2">
    <source>
        <dbReference type="ARBA" id="ARBA00022692"/>
    </source>
</evidence>
<proteinExistence type="inferred from homology"/>
<sequence length="193" mass="21439">MSAKADLDGFDERLRKRTMAAPHPLDTVPTDPSLKPRGVIPNTPLAASAVSFLLGSLFVLGFLTFAVGGFERFWWTTYQLGFFFAAWSAFHWGEFAVTAGWNKDKCSIDSFLLENGMTYHIAHGVALLEYLITLYFKPAFKNYPRVSYAGMLLVLIGQILRSTAMIHAASNFSHAIALRKLDSHVLVTGGVYR</sequence>
<keyword evidence="4 5" id="KW-0472">Membrane</keyword>
<dbReference type="FunCoup" id="J4IAM2">
    <property type="interactions" value="233"/>
</dbReference>
<dbReference type="AlphaFoldDB" id="J4IAM2"/>
<dbReference type="EC" id="2.1.1.100" evidence="5"/>
<organism evidence="6 7">
    <name type="scientific">Fibroporia radiculosa</name>
    <dbReference type="NCBI Taxonomy" id="599839"/>
    <lineage>
        <taxon>Eukaryota</taxon>
        <taxon>Fungi</taxon>
        <taxon>Dikarya</taxon>
        <taxon>Basidiomycota</taxon>
        <taxon>Agaricomycotina</taxon>
        <taxon>Agaricomycetes</taxon>
        <taxon>Polyporales</taxon>
        <taxon>Fibroporiaceae</taxon>
        <taxon>Fibroporia</taxon>
    </lineage>
</organism>
<keyword evidence="3 5" id="KW-1133">Transmembrane helix</keyword>
<dbReference type="RefSeq" id="XP_012182439.1">
    <property type="nucleotide sequence ID" value="XM_012327049.1"/>
</dbReference>
<dbReference type="InterPro" id="IPR007269">
    <property type="entry name" value="ICMT_MeTrfase"/>
</dbReference>
<feature type="transmembrane region" description="Helical" evidence="5">
    <location>
        <begin position="148"/>
        <end position="169"/>
    </location>
</feature>
<keyword evidence="2 5" id="KW-0812">Transmembrane</keyword>
<dbReference type="InParanoid" id="J4IAM2"/>
<evidence type="ECO:0000313" key="6">
    <source>
        <dbReference type="EMBL" id="CCM03156.1"/>
    </source>
</evidence>
<dbReference type="EMBL" id="HE797103">
    <property type="protein sequence ID" value="CCM03156.1"/>
    <property type="molecule type" value="Genomic_DNA"/>
</dbReference>
<keyword evidence="5" id="KW-0949">S-adenosyl-L-methionine</keyword>
<dbReference type="GO" id="GO:0005789">
    <property type="term" value="C:endoplasmic reticulum membrane"/>
    <property type="evidence" value="ECO:0007669"/>
    <property type="project" value="UniProtKB-SubCell"/>
</dbReference>
<comment type="similarity">
    <text evidence="5">Belongs to the class VI-like SAM-binding methyltransferase superfamily. Isoprenylcysteine carboxyl methyltransferase family.</text>
</comment>
<gene>
    <name evidence="6" type="ORF">FIBRA_05278</name>
</gene>
<feature type="transmembrane region" description="Helical" evidence="5">
    <location>
        <begin position="80"/>
        <end position="97"/>
    </location>
</feature>
<evidence type="ECO:0000313" key="7">
    <source>
        <dbReference type="Proteomes" id="UP000006352"/>
    </source>
</evidence>
<evidence type="ECO:0000256" key="1">
    <source>
        <dbReference type="ARBA" id="ARBA00004141"/>
    </source>
</evidence>
<dbReference type="GO" id="GO:0032259">
    <property type="term" value="P:methylation"/>
    <property type="evidence" value="ECO:0007669"/>
    <property type="project" value="UniProtKB-KW"/>
</dbReference>
<keyword evidence="5" id="KW-0256">Endoplasmic reticulum</keyword>
<feature type="transmembrane region" description="Helical" evidence="5">
    <location>
        <begin position="45"/>
        <end position="68"/>
    </location>
</feature>
<accession>J4IAM2</accession>
<dbReference type="Proteomes" id="UP000006352">
    <property type="component" value="Unassembled WGS sequence"/>
</dbReference>
<dbReference type="STRING" id="599839.J4IAM2"/>
<feature type="transmembrane region" description="Helical" evidence="5">
    <location>
        <begin position="117"/>
        <end position="136"/>
    </location>
</feature>
<name>J4IAM2_9APHY</name>
<comment type="catalytic activity">
    <reaction evidence="5">
        <text>[protein]-C-terminal S-[(2E,6E)-farnesyl]-L-cysteine + S-adenosyl-L-methionine = [protein]-C-terminal S-[(2E,6E)-farnesyl]-L-cysteine methyl ester + S-adenosyl-L-homocysteine</text>
        <dbReference type="Rhea" id="RHEA:21672"/>
        <dbReference type="Rhea" id="RHEA-COMP:12125"/>
        <dbReference type="Rhea" id="RHEA-COMP:12126"/>
        <dbReference type="ChEBI" id="CHEBI:57856"/>
        <dbReference type="ChEBI" id="CHEBI:59789"/>
        <dbReference type="ChEBI" id="CHEBI:90510"/>
        <dbReference type="ChEBI" id="CHEBI:90511"/>
        <dbReference type="EC" id="2.1.1.100"/>
    </reaction>
</comment>
<protein>
    <recommendedName>
        <fullName evidence="5">Protein-S-isoprenylcysteine O-methyltransferase</fullName>
        <ecNumber evidence="5">2.1.1.100</ecNumber>
    </recommendedName>
</protein>
<reference evidence="6 7" key="1">
    <citation type="journal article" date="2012" name="Appl. Environ. Microbiol.">
        <title>Short-read sequencing for genomic analysis of the brown rot fungus Fibroporia radiculosa.</title>
        <authorList>
            <person name="Tang J.D."/>
            <person name="Perkins A.D."/>
            <person name="Sonstegard T.S."/>
            <person name="Schroeder S.G."/>
            <person name="Burgess S.C."/>
            <person name="Diehl S.V."/>
        </authorList>
    </citation>
    <scope>NUCLEOTIDE SEQUENCE [LARGE SCALE GENOMIC DNA]</scope>
    <source>
        <strain evidence="6 7">TFFH 294</strain>
    </source>
</reference>
<dbReference type="Pfam" id="PF04140">
    <property type="entry name" value="ICMT"/>
    <property type="match status" value="1"/>
</dbReference>
<evidence type="ECO:0000256" key="4">
    <source>
        <dbReference type="ARBA" id="ARBA00023136"/>
    </source>
</evidence>
<keyword evidence="5" id="KW-0808">Transferase</keyword>
<dbReference type="OrthoDB" id="422086at2759"/>
<dbReference type="Gene3D" id="1.20.120.1630">
    <property type="match status" value="1"/>
</dbReference>
<dbReference type="GeneID" id="24098067"/>
<dbReference type="PANTHER" id="PTHR12714:SF9">
    <property type="entry name" value="PROTEIN-S-ISOPRENYLCYSTEINE O-METHYLTRANSFERASE"/>
    <property type="match status" value="1"/>
</dbReference>
<dbReference type="HOGENOM" id="CLU_065200_0_2_1"/>
<dbReference type="GO" id="GO:0004671">
    <property type="term" value="F:protein C-terminal S-isoprenylcysteine carboxyl O-methyltransferase activity"/>
    <property type="evidence" value="ECO:0007669"/>
    <property type="project" value="UniProtKB-EC"/>
</dbReference>
<comment type="subcellular location">
    <subcellularLocation>
        <location evidence="5">Endoplasmic reticulum membrane</location>
        <topology evidence="5">Multi-pass membrane protein</topology>
    </subcellularLocation>
    <subcellularLocation>
        <location evidence="1">Membrane</location>
        <topology evidence="1">Multi-pass membrane protein</topology>
    </subcellularLocation>
</comment>
<evidence type="ECO:0000256" key="3">
    <source>
        <dbReference type="ARBA" id="ARBA00022989"/>
    </source>
</evidence>
<keyword evidence="5" id="KW-0489">Methyltransferase</keyword>
<dbReference type="PANTHER" id="PTHR12714">
    <property type="entry name" value="PROTEIN-S ISOPRENYLCYSTEINE O-METHYLTRANSFERASE"/>
    <property type="match status" value="1"/>
</dbReference>
<evidence type="ECO:0000256" key="5">
    <source>
        <dbReference type="RuleBase" id="RU362022"/>
    </source>
</evidence>
<keyword evidence="7" id="KW-1185">Reference proteome</keyword>